<sequence>MPMKILIADDHELYRDALSILVQRLDKAAEIHLSSSYDGLLAVASSMDAWDLMLVDLNMPGLSYYDGIAQLTKTHPNTPVIVVTSSEDPRDTQLALKAGALGYMSKAMKSNDMLNAIQLMLSSGISIHPVHGLENDASSTASINEPASLDKLTPRQQEVLMRLCEGESNKRIALNLDLSEHTVKLHVRAILQALNAENRTQAVIVAKGLLFN</sequence>
<dbReference type="PROSITE" id="PS50043">
    <property type="entry name" value="HTH_LUXR_2"/>
    <property type="match status" value="1"/>
</dbReference>
<dbReference type="AlphaFoldDB" id="A0A0F9UNZ0"/>
<evidence type="ECO:0000259" key="4">
    <source>
        <dbReference type="PROSITE" id="PS50110"/>
    </source>
</evidence>
<dbReference type="PROSITE" id="PS50110">
    <property type="entry name" value="RESPONSE_REGULATORY"/>
    <property type="match status" value="1"/>
</dbReference>
<proteinExistence type="predicted"/>
<dbReference type="SUPFAM" id="SSF46894">
    <property type="entry name" value="C-terminal effector domain of the bipartite response regulators"/>
    <property type="match status" value="1"/>
</dbReference>
<evidence type="ECO:0000259" key="3">
    <source>
        <dbReference type="PROSITE" id="PS50043"/>
    </source>
</evidence>
<dbReference type="PRINTS" id="PR00038">
    <property type="entry name" value="HTHLUXR"/>
</dbReference>
<reference evidence="5" key="1">
    <citation type="journal article" date="2015" name="Nature">
        <title>Complex archaea that bridge the gap between prokaryotes and eukaryotes.</title>
        <authorList>
            <person name="Spang A."/>
            <person name="Saw J.H."/>
            <person name="Jorgensen S.L."/>
            <person name="Zaremba-Niedzwiedzka K."/>
            <person name="Martijn J."/>
            <person name="Lind A.E."/>
            <person name="van Eijk R."/>
            <person name="Schleper C."/>
            <person name="Guy L."/>
            <person name="Ettema T.J."/>
        </authorList>
    </citation>
    <scope>NUCLEOTIDE SEQUENCE</scope>
</reference>
<dbReference type="CDD" id="cd17535">
    <property type="entry name" value="REC_NarL-like"/>
    <property type="match status" value="1"/>
</dbReference>
<feature type="domain" description="HTH luxR-type" evidence="3">
    <location>
        <begin position="145"/>
        <end position="210"/>
    </location>
</feature>
<dbReference type="InterPro" id="IPR051015">
    <property type="entry name" value="EvgA-like"/>
</dbReference>
<dbReference type="GO" id="GO:0003677">
    <property type="term" value="F:DNA binding"/>
    <property type="evidence" value="ECO:0007669"/>
    <property type="project" value="UniProtKB-KW"/>
</dbReference>
<comment type="caution">
    <text evidence="5">The sequence shown here is derived from an EMBL/GenBank/DDBJ whole genome shotgun (WGS) entry which is preliminary data.</text>
</comment>
<dbReference type="SMART" id="SM00448">
    <property type="entry name" value="REC"/>
    <property type="match status" value="1"/>
</dbReference>
<dbReference type="EMBL" id="LAZR01000607">
    <property type="protein sequence ID" value="KKN62921.1"/>
    <property type="molecule type" value="Genomic_DNA"/>
</dbReference>
<gene>
    <name evidence="5" type="ORF">LCGC14_0506920</name>
</gene>
<dbReference type="GO" id="GO:0000160">
    <property type="term" value="P:phosphorelay signal transduction system"/>
    <property type="evidence" value="ECO:0007669"/>
    <property type="project" value="InterPro"/>
</dbReference>
<dbReference type="InterPro" id="IPR016032">
    <property type="entry name" value="Sig_transdc_resp-reg_C-effctor"/>
</dbReference>
<evidence type="ECO:0000256" key="2">
    <source>
        <dbReference type="ARBA" id="ARBA00023125"/>
    </source>
</evidence>
<organism evidence="5">
    <name type="scientific">marine sediment metagenome</name>
    <dbReference type="NCBI Taxonomy" id="412755"/>
    <lineage>
        <taxon>unclassified sequences</taxon>
        <taxon>metagenomes</taxon>
        <taxon>ecological metagenomes</taxon>
    </lineage>
</organism>
<dbReference type="PANTHER" id="PTHR45566">
    <property type="entry name" value="HTH-TYPE TRANSCRIPTIONAL REGULATOR YHJB-RELATED"/>
    <property type="match status" value="1"/>
</dbReference>
<dbReference type="Gene3D" id="3.40.50.2300">
    <property type="match status" value="1"/>
</dbReference>
<accession>A0A0F9UNZ0</accession>
<keyword evidence="2" id="KW-0238">DNA-binding</keyword>
<evidence type="ECO:0000256" key="1">
    <source>
        <dbReference type="ARBA" id="ARBA00022553"/>
    </source>
</evidence>
<dbReference type="InterPro" id="IPR000792">
    <property type="entry name" value="Tscrpt_reg_LuxR_C"/>
</dbReference>
<dbReference type="GO" id="GO:0006355">
    <property type="term" value="P:regulation of DNA-templated transcription"/>
    <property type="evidence" value="ECO:0007669"/>
    <property type="project" value="InterPro"/>
</dbReference>
<dbReference type="PANTHER" id="PTHR45566:SF2">
    <property type="entry name" value="NARL SUBFAMILY"/>
    <property type="match status" value="1"/>
</dbReference>
<evidence type="ECO:0000313" key="5">
    <source>
        <dbReference type="EMBL" id="KKN62921.1"/>
    </source>
</evidence>
<dbReference type="InterPro" id="IPR001789">
    <property type="entry name" value="Sig_transdc_resp-reg_receiver"/>
</dbReference>
<keyword evidence="1" id="KW-0597">Phosphoprotein</keyword>
<dbReference type="SUPFAM" id="SSF52172">
    <property type="entry name" value="CheY-like"/>
    <property type="match status" value="1"/>
</dbReference>
<name>A0A0F9UNZ0_9ZZZZ</name>
<dbReference type="InterPro" id="IPR058245">
    <property type="entry name" value="NreC/VraR/RcsB-like_REC"/>
</dbReference>
<protein>
    <submittedName>
        <fullName evidence="5">Uncharacterized protein</fullName>
    </submittedName>
</protein>
<dbReference type="Pfam" id="PF00196">
    <property type="entry name" value="GerE"/>
    <property type="match status" value="1"/>
</dbReference>
<dbReference type="Pfam" id="PF00072">
    <property type="entry name" value="Response_reg"/>
    <property type="match status" value="1"/>
</dbReference>
<dbReference type="InterPro" id="IPR011006">
    <property type="entry name" value="CheY-like_superfamily"/>
</dbReference>
<dbReference type="SMART" id="SM00421">
    <property type="entry name" value="HTH_LUXR"/>
    <property type="match status" value="1"/>
</dbReference>
<dbReference type="CDD" id="cd06170">
    <property type="entry name" value="LuxR_C_like"/>
    <property type="match status" value="1"/>
</dbReference>
<feature type="domain" description="Response regulatory" evidence="4">
    <location>
        <begin position="4"/>
        <end position="121"/>
    </location>
</feature>